<reference evidence="2" key="3">
    <citation type="submission" date="2023-05" db="EMBL/GenBank/DDBJ databases">
        <authorList>
            <person name="Smith C.H."/>
        </authorList>
    </citation>
    <scope>NUCLEOTIDE SEQUENCE</scope>
    <source>
        <strain evidence="2">CHS0354</strain>
        <tissue evidence="2">Mantle</tissue>
    </source>
</reference>
<name>A0AAE0SDV7_9BIVA</name>
<reference evidence="2" key="2">
    <citation type="journal article" date="2021" name="Genome Biol. Evol.">
        <title>Developing a high-quality reference genome for a parasitic bivalve with doubly uniparental inheritance (Bivalvia: Unionida).</title>
        <authorList>
            <person name="Smith C.H."/>
        </authorList>
    </citation>
    <scope>NUCLEOTIDE SEQUENCE</scope>
    <source>
        <strain evidence="2">CHS0354</strain>
        <tissue evidence="2">Mantle</tissue>
    </source>
</reference>
<comment type="caution">
    <text evidence="2">The sequence shown here is derived from an EMBL/GenBank/DDBJ whole genome shotgun (WGS) entry which is preliminary data.</text>
</comment>
<evidence type="ECO:0000256" key="1">
    <source>
        <dbReference type="SAM" id="MobiDB-lite"/>
    </source>
</evidence>
<evidence type="ECO:0000313" key="3">
    <source>
        <dbReference type="Proteomes" id="UP001195483"/>
    </source>
</evidence>
<accession>A0AAE0SDV7</accession>
<evidence type="ECO:0000313" key="2">
    <source>
        <dbReference type="EMBL" id="KAK3590037.1"/>
    </source>
</evidence>
<protein>
    <submittedName>
        <fullName evidence="2">Uncharacterized protein</fullName>
    </submittedName>
</protein>
<feature type="region of interest" description="Disordered" evidence="1">
    <location>
        <begin position="100"/>
        <end position="119"/>
    </location>
</feature>
<dbReference type="Proteomes" id="UP001195483">
    <property type="component" value="Unassembled WGS sequence"/>
</dbReference>
<sequence length="119" mass="13571">MTLSICTMLVIIRLLAIMLLISFVFSLPLEEKDSNLKTAVTVREMLVEEIGHRSIRSIGMPEKKRFIFRLNGVDVELDLQLNNLIRDDVSVHVTENGVTKLMKPPKDDKEVSSGNREYN</sequence>
<organism evidence="2 3">
    <name type="scientific">Potamilus streckersoni</name>
    <dbReference type="NCBI Taxonomy" id="2493646"/>
    <lineage>
        <taxon>Eukaryota</taxon>
        <taxon>Metazoa</taxon>
        <taxon>Spiralia</taxon>
        <taxon>Lophotrochozoa</taxon>
        <taxon>Mollusca</taxon>
        <taxon>Bivalvia</taxon>
        <taxon>Autobranchia</taxon>
        <taxon>Heteroconchia</taxon>
        <taxon>Palaeoheterodonta</taxon>
        <taxon>Unionida</taxon>
        <taxon>Unionoidea</taxon>
        <taxon>Unionidae</taxon>
        <taxon>Ambleminae</taxon>
        <taxon>Lampsilini</taxon>
        <taxon>Potamilus</taxon>
    </lineage>
</organism>
<keyword evidence="3" id="KW-1185">Reference proteome</keyword>
<dbReference type="AlphaFoldDB" id="A0AAE0SDV7"/>
<reference evidence="2" key="1">
    <citation type="journal article" date="2021" name="Genome Biol. Evol.">
        <title>A High-Quality Reference Genome for a Parasitic Bivalve with Doubly Uniparental Inheritance (Bivalvia: Unionida).</title>
        <authorList>
            <person name="Smith C.H."/>
        </authorList>
    </citation>
    <scope>NUCLEOTIDE SEQUENCE</scope>
    <source>
        <strain evidence="2">CHS0354</strain>
    </source>
</reference>
<dbReference type="EMBL" id="JAEAOA010002345">
    <property type="protein sequence ID" value="KAK3590037.1"/>
    <property type="molecule type" value="Genomic_DNA"/>
</dbReference>
<gene>
    <name evidence="2" type="ORF">CHS0354_041063</name>
</gene>
<proteinExistence type="predicted"/>